<evidence type="ECO:0000313" key="5">
    <source>
        <dbReference type="Proteomes" id="UP000307968"/>
    </source>
</evidence>
<gene>
    <name evidence="3" type="ORF">NCTC12971_00454</name>
    <name evidence="2" type="ORF">NCTC9419_02970</name>
</gene>
<keyword evidence="1" id="KW-0812">Transmembrane</keyword>
<protein>
    <submittedName>
        <fullName evidence="2">Uncharacterized protein</fullName>
    </submittedName>
</protein>
<reference evidence="2 4" key="1">
    <citation type="submission" date="2018-12" db="EMBL/GenBank/DDBJ databases">
        <authorList>
            <consortium name="Pathogen Informatics"/>
        </authorList>
    </citation>
    <scope>NUCLEOTIDE SEQUENCE [LARGE SCALE GENOMIC DNA]</scope>
    <source>
        <strain evidence="3 5">NCTC12971</strain>
        <strain evidence="2 4">NCTC9419</strain>
    </source>
</reference>
<dbReference type="Proteomes" id="UP000271603">
    <property type="component" value="Chromosome"/>
</dbReference>
<evidence type="ECO:0000313" key="3">
    <source>
        <dbReference type="EMBL" id="VTP60000.1"/>
    </source>
</evidence>
<dbReference type="Proteomes" id="UP000307968">
    <property type="component" value="Chromosome"/>
</dbReference>
<dbReference type="GeneID" id="61763885"/>
<name>A0A447QMX2_SERRU</name>
<keyword evidence="1" id="KW-1133">Transmembrane helix</keyword>
<evidence type="ECO:0000313" key="4">
    <source>
        <dbReference type="Proteomes" id="UP000271603"/>
    </source>
</evidence>
<dbReference type="AlphaFoldDB" id="A0A447QMX2"/>
<accession>A0A447QMX2</accession>
<proteinExistence type="predicted"/>
<dbReference type="EMBL" id="LR134155">
    <property type="protein sequence ID" value="VEA71415.1"/>
    <property type="molecule type" value="Genomic_DNA"/>
</dbReference>
<feature type="transmembrane region" description="Helical" evidence="1">
    <location>
        <begin position="56"/>
        <end position="83"/>
    </location>
</feature>
<dbReference type="EMBL" id="LR590463">
    <property type="protein sequence ID" value="VTP60000.1"/>
    <property type="molecule type" value="Genomic_DNA"/>
</dbReference>
<feature type="transmembrane region" description="Helical" evidence="1">
    <location>
        <begin position="12"/>
        <end position="36"/>
    </location>
</feature>
<organism evidence="2 4">
    <name type="scientific">Serratia rubidaea</name>
    <name type="common">Serratia marinorubra</name>
    <dbReference type="NCBI Taxonomy" id="61652"/>
    <lineage>
        <taxon>Bacteria</taxon>
        <taxon>Pseudomonadati</taxon>
        <taxon>Pseudomonadota</taxon>
        <taxon>Gammaproteobacteria</taxon>
        <taxon>Enterobacterales</taxon>
        <taxon>Yersiniaceae</taxon>
        <taxon>Serratia</taxon>
    </lineage>
</organism>
<dbReference type="RefSeq" id="WP_054306963.1">
    <property type="nucleotide sequence ID" value="NZ_CAMIPJ010000002.1"/>
</dbReference>
<keyword evidence="1" id="KW-0472">Membrane</keyword>
<evidence type="ECO:0000313" key="2">
    <source>
        <dbReference type="EMBL" id="VEA71415.1"/>
    </source>
</evidence>
<evidence type="ECO:0000256" key="1">
    <source>
        <dbReference type="SAM" id="Phobius"/>
    </source>
</evidence>
<sequence length="96" mass="9316">MRELSTSEQQEVSGGLFGLITAPIGGILGAAIGSIVDAGNRVAGRDSNFKGSGALLGAGIGAAVGLSPITAILGIGSGIVSIVRNGLGLKGQKPLF</sequence>